<sequence>MEGCHHLDRPGSPNVDKWASDVAEWAVAEEAQLRKRRQDGKAEEDLGVWADLLAKFMASGSSQGPQPTIDGESTDKDT</sequence>
<protein>
    <submittedName>
        <fullName evidence="2">Uncharacterized protein</fullName>
    </submittedName>
</protein>
<feature type="region of interest" description="Disordered" evidence="1">
    <location>
        <begin position="58"/>
        <end position="78"/>
    </location>
</feature>
<dbReference type="AlphaFoldDB" id="A0AAV7VN19"/>
<comment type="caution">
    <text evidence="2">The sequence shown here is derived from an EMBL/GenBank/DDBJ whole genome shotgun (WGS) entry which is preliminary data.</text>
</comment>
<dbReference type="Proteomes" id="UP001066276">
    <property type="component" value="Chromosome 2_1"/>
</dbReference>
<proteinExistence type="predicted"/>
<dbReference type="EMBL" id="JANPWB010000003">
    <property type="protein sequence ID" value="KAJ1203043.1"/>
    <property type="molecule type" value="Genomic_DNA"/>
</dbReference>
<name>A0AAV7VN19_PLEWA</name>
<evidence type="ECO:0000256" key="1">
    <source>
        <dbReference type="SAM" id="MobiDB-lite"/>
    </source>
</evidence>
<evidence type="ECO:0000313" key="3">
    <source>
        <dbReference type="Proteomes" id="UP001066276"/>
    </source>
</evidence>
<organism evidence="2 3">
    <name type="scientific">Pleurodeles waltl</name>
    <name type="common">Iberian ribbed newt</name>
    <dbReference type="NCBI Taxonomy" id="8319"/>
    <lineage>
        <taxon>Eukaryota</taxon>
        <taxon>Metazoa</taxon>
        <taxon>Chordata</taxon>
        <taxon>Craniata</taxon>
        <taxon>Vertebrata</taxon>
        <taxon>Euteleostomi</taxon>
        <taxon>Amphibia</taxon>
        <taxon>Batrachia</taxon>
        <taxon>Caudata</taxon>
        <taxon>Salamandroidea</taxon>
        <taxon>Salamandridae</taxon>
        <taxon>Pleurodelinae</taxon>
        <taxon>Pleurodeles</taxon>
    </lineage>
</organism>
<evidence type="ECO:0000313" key="2">
    <source>
        <dbReference type="EMBL" id="KAJ1203043.1"/>
    </source>
</evidence>
<accession>A0AAV7VN19</accession>
<gene>
    <name evidence="2" type="ORF">NDU88_006838</name>
</gene>
<keyword evidence="3" id="KW-1185">Reference proteome</keyword>
<reference evidence="2" key="1">
    <citation type="journal article" date="2022" name="bioRxiv">
        <title>Sequencing and chromosome-scale assembly of the giantPleurodeles waltlgenome.</title>
        <authorList>
            <person name="Brown T."/>
            <person name="Elewa A."/>
            <person name="Iarovenko S."/>
            <person name="Subramanian E."/>
            <person name="Araus A.J."/>
            <person name="Petzold A."/>
            <person name="Susuki M."/>
            <person name="Suzuki K.-i.T."/>
            <person name="Hayashi T."/>
            <person name="Toyoda A."/>
            <person name="Oliveira C."/>
            <person name="Osipova E."/>
            <person name="Leigh N.D."/>
            <person name="Simon A."/>
            <person name="Yun M.H."/>
        </authorList>
    </citation>
    <scope>NUCLEOTIDE SEQUENCE</scope>
    <source>
        <strain evidence="2">20211129_DDA</strain>
        <tissue evidence="2">Liver</tissue>
    </source>
</reference>